<dbReference type="InterPro" id="IPR015422">
    <property type="entry name" value="PyrdxlP-dep_Trfase_small"/>
</dbReference>
<dbReference type="InterPro" id="IPR020581">
    <property type="entry name" value="GDC_P"/>
</dbReference>
<dbReference type="Gene3D" id="3.90.1150.10">
    <property type="entry name" value="Aspartate Aminotransferase, domain 1"/>
    <property type="match status" value="2"/>
</dbReference>
<dbReference type="PANTHER" id="PTHR11773:SF1">
    <property type="entry name" value="GLYCINE DEHYDROGENASE (DECARBOXYLATING), MITOCHONDRIAL"/>
    <property type="match status" value="1"/>
</dbReference>
<evidence type="ECO:0000313" key="11">
    <source>
        <dbReference type="EMBL" id="GAA4324259.1"/>
    </source>
</evidence>
<dbReference type="Pfam" id="PF02347">
    <property type="entry name" value="GDC-P"/>
    <property type="match status" value="2"/>
</dbReference>
<evidence type="ECO:0000259" key="9">
    <source>
        <dbReference type="Pfam" id="PF02347"/>
    </source>
</evidence>
<dbReference type="RefSeq" id="WP_345254128.1">
    <property type="nucleotide sequence ID" value="NZ_BAABGY010000005.1"/>
</dbReference>
<dbReference type="CDD" id="cd00613">
    <property type="entry name" value="GDC-P"/>
    <property type="match status" value="2"/>
</dbReference>
<comment type="catalytic activity">
    <reaction evidence="7 8">
        <text>N(6)-[(R)-lipoyl]-L-lysyl-[glycine-cleavage complex H protein] + glycine + H(+) = N(6)-[(R)-S(8)-aminomethyldihydrolipoyl]-L-lysyl-[glycine-cleavage complex H protein] + CO2</text>
        <dbReference type="Rhea" id="RHEA:24304"/>
        <dbReference type="Rhea" id="RHEA-COMP:10494"/>
        <dbReference type="Rhea" id="RHEA-COMP:10495"/>
        <dbReference type="ChEBI" id="CHEBI:15378"/>
        <dbReference type="ChEBI" id="CHEBI:16526"/>
        <dbReference type="ChEBI" id="CHEBI:57305"/>
        <dbReference type="ChEBI" id="CHEBI:83099"/>
        <dbReference type="ChEBI" id="CHEBI:83143"/>
        <dbReference type="EC" id="1.4.4.2"/>
    </reaction>
</comment>
<evidence type="ECO:0000256" key="4">
    <source>
        <dbReference type="ARBA" id="ARBA00011690"/>
    </source>
</evidence>
<dbReference type="Gene3D" id="3.40.640.10">
    <property type="entry name" value="Type I PLP-dependent aspartate aminotransferase-like (Major domain)"/>
    <property type="match status" value="2"/>
</dbReference>
<sequence>MSLFEAQANEFHQRHIGPSHAETIEMLRTIGAPSIDDLVDKTVPAGIRMQQGLDLPPAMSEHEYLQHVKEISLKNQVFRTYIGQGYYDTITPPVIGRNLFENPAWYTQYTPYQAEIAQGRLESLLNFQTMVSDLTGLPLANASLLDEGTAAAEAMSMFFNMLNKDINSITRPRFFVDEETFPQTKDVVLTRAQPIGIEVVFGDYRNTELDGSYFGALIQYPNDKGSVEDYRAFIQQAHSAGAYVAMATDLLALTLLTSPGELGADCALGSAQRFGVPLGFGGPHAAFFAAKDDFKRNIPGRIIGVSIDAQGNRALRMALQTREQHIKREKATSNICTAQALLANMAAMYAVFHGPDGLRNIAKRTALLAQTLANALEERGFELLNQYFFDTVVLKVPDVAALREKAEAAGVNFRYFTGSNLVGIALDETTAPSDLLDLLRLFTGDDGAAVSFQVEHEGSIDIIPTSLTRTSEFLTHPVFNTHHSETKMMRYMRSLESKDYSLVHGMIPLGSCTMKLNAAAEMMPLSWAHWSKIHPFAPARQAEGYGYLVRELSRYLCEITAFDACSLQPNSGAQGEYAGLLTIKRFHEANGEGHRNVMLIPISAHGTNPATAVMCGMQVVVVKALENGYIDVDDLKAKAAQHSANLAGIMITYPSTYGVYEETVTEITQIVHENGGQVYMDGANMNAQVGLTAPGLIGADVCHLNLHKTFAIPHGGGGPGMGPICVKAHLAPHLPGHVESFGNGSAMGVDEGDFKGRGAVSAAEYGSASILLISYGYIRMLGREGVRKATEYAILNANYMLARLKGQFEILYTNHSGQCAHEFIVDLRPFKKSAEVEAEDVAKRLIDYGFHAPTMSFPVPGTIMIEPTESEDKAELDRFCDALLGIRSEIALIEEGTADKKDNVLKHAPHTQAMVCSDEWNRPYSREVAAFPHPAVKANKFWPSVARVNNTYGDRNLVCVCLPTEMYAEQA</sequence>
<dbReference type="NCBIfam" id="NF003346">
    <property type="entry name" value="PRK04366.1"/>
    <property type="match status" value="1"/>
</dbReference>
<comment type="similarity">
    <text evidence="3 8">Belongs to the GcvP family.</text>
</comment>
<protein>
    <recommendedName>
        <fullName evidence="8">Glycine dehydrogenase (decarboxylating)</fullName>
        <ecNumber evidence="8">1.4.4.2</ecNumber>
    </recommendedName>
    <alternativeName>
        <fullName evidence="8">Glycine cleavage system P-protein</fullName>
    </alternativeName>
    <alternativeName>
        <fullName evidence="8">Glycine decarboxylase</fullName>
    </alternativeName>
    <alternativeName>
        <fullName evidence="8">Glycine dehydrogenase (aminomethyl-transferring)</fullName>
    </alternativeName>
</protein>
<dbReference type="InterPro" id="IPR015424">
    <property type="entry name" value="PyrdxlP-dep_Trfase"/>
</dbReference>
<comment type="subunit">
    <text evidence="4 8">The glycine cleavage system is composed of four proteins: P, T, L and H.</text>
</comment>
<reference evidence="12" key="1">
    <citation type="journal article" date="2019" name="Int. J. Syst. Evol. Microbiol.">
        <title>The Global Catalogue of Microorganisms (GCM) 10K type strain sequencing project: providing services to taxonomists for standard genome sequencing and annotation.</title>
        <authorList>
            <consortium name="The Broad Institute Genomics Platform"/>
            <consortium name="The Broad Institute Genome Sequencing Center for Infectious Disease"/>
            <person name="Wu L."/>
            <person name="Ma J."/>
        </authorList>
    </citation>
    <scope>NUCLEOTIDE SEQUENCE [LARGE SCALE GENOMIC DNA]</scope>
    <source>
        <strain evidence="12">JCM 17919</strain>
    </source>
</reference>
<feature type="modified residue" description="N6-(pyridoxal phosphate)lysine" evidence="8">
    <location>
        <position position="708"/>
    </location>
</feature>
<dbReference type="SUPFAM" id="SSF53383">
    <property type="entry name" value="PLP-dependent transferases"/>
    <property type="match status" value="2"/>
</dbReference>
<comment type="caution">
    <text evidence="11">The sequence shown here is derived from an EMBL/GenBank/DDBJ whole genome shotgun (WGS) entry which is preliminary data.</text>
</comment>
<name>A0ABP8GH02_9BACT</name>
<evidence type="ECO:0000259" key="10">
    <source>
        <dbReference type="Pfam" id="PF21478"/>
    </source>
</evidence>
<evidence type="ECO:0000256" key="3">
    <source>
        <dbReference type="ARBA" id="ARBA00010756"/>
    </source>
</evidence>
<keyword evidence="6 8" id="KW-0560">Oxidoreductase</keyword>
<dbReference type="Proteomes" id="UP001501725">
    <property type="component" value="Unassembled WGS sequence"/>
</dbReference>
<evidence type="ECO:0000256" key="8">
    <source>
        <dbReference type="HAMAP-Rule" id="MF_00711"/>
    </source>
</evidence>
<comment type="cofactor">
    <cofactor evidence="1 8">
        <name>pyridoxal 5'-phosphate</name>
        <dbReference type="ChEBI" id="CHEBI:597326"/>
    </cofactor>
</comment>
<feature type="domain" description="Glycine dehydrogenase C-terminal" evidence="10">
    <location>
        <begin position="789"/>
        <end position="910"/>
    </location>
</feature>
<accession>A0ABP8GH02</accession>
<proteinExistence type="inferred from homology"/>
<keyword evidence="5 8" id="KW-0663">Pyridoxal phosphate</keyword>
<dbReference type="InterPro" id="IPR015421">
    <property type="entry name" value="PyrdxlP-dep_Trfase_major"/>
</dbReference>
<dbReference type="EMBL" id="BAABGY010000005">
    <property type="protein sequence ID" value="GAA4324259.1"/>
    <property type="molecule type" value="Genomic_DNA"/>
</dbReference>
<evidence type="ECO:0000313" key="12">
    <source>
        <dbReference type="Proteomes" id="UP001501725"/>
    </source>
</evidence>
<gene>
    <name evidence="8 11" type="primary">gcvP</name>
    <name evidence="11" type="ORF">GCM10023184_11540</name>
</gene>
<feature type="domain" description="Glycine cleavage system P-protein N-terminal" evidence="9">
    <location>
        <begin position="13"/>
        <end position="442"/>
    </location>
</feature>
<dbReference type="EC" id="1.4.4.2" evidence="8"/>
<dbReference type="Pfam" id="PF21478">
    <property type="entry name" value="GcvP2_C"/>
    <property type="match status" value="1"/>
</dbReference>
<evidence type="ECO:0000256" key="7">
    <source>
        <dbReference type="ARBA" id="ARBA00049026"/>
    </source>
</evidence>
<feature type="domain" description="Glycine cleavage system P-protein N-terminal" evidence="9">
    <location>
        <begin position="629"/>
        <end position="738"/>
    </location>
</feature>
<dbReference type="InterPro" id="IPR003437">
    <property type="entry name" value="GcvP"/>
</dbReference>
<dbReference type="InterPro" id="IPR049316">
    <property type="entry name" value="GDC-P_C"/>
</dbReference>
<organism evidence="11 12">
    <name type="scientific">Flaviaesturariibacter amylovorans</name>
    <dbReference type="NCBI Taxonomy" id="1084520"/>
    <lineage>
        <taxon>Bacteria</taxon>
        <taxon>Pseudomonadati</taxon>
        <taxon>Bacteroidota</taxon>
        <taxon>Chitinophagia</taxon>
        <taxon>Chitinophagales</taxon>
        <taxon>Chitinophagaceae</taxon>
        <taxon>Flaviaestuariibacter</taxon>
    </lineage>
</organism>
<evidence type="ECO:0000256" key="2">
    <source>
        <dbReference type="ARBA" id="ARBA00003788"/>
    </source>
</evidence>
<dbReference type="InterPro" id="IPR049315">
    <property type="entry name" value="GDC-P_N"/>
</dbReference>
<evidence type="ECO:0000256" key="5">
    <source>
        <dbReference type="ARBA" id="ARBA00022898"/>
    </source>
</evidence>
<dbReference type="NCBIfam" id="TIGR00461">
    <property type="entry name" value="gcvP"/>
    <property type="match status" value="1"/>
</dbReference>
<evidence type="ECO:0000256" key="1">
    <source>
        <dbReference type="ARBA" id="ARBA00001933"/>
    </source>
</evidence>
<dbReference type="PANTHER" id="PTHR11773">
    <property type="entry name" value="GLYCINE DEHYDROGENASE, DECARBOXYLATING"/>
    <property type="match status" value="1"/>
</dbReference>
<keyword evidence="12" id="KW-1185">Reference proteome</keyword>
<dbReference type="HAMAP" id="MF_00711">
    <property type="entry name" value="GcvP"/>
    <property type="match status" value="1"/>
</dbReference>
<evidence type="ECO:0000256" key="6">
    <source>
        <dbReference type="ARBA" id="ARBA00023002"/>
    </source>
</evidence>
<comment type="function">
    <text evidence="2 8">The glycine cleavage system catalyzes the degradation of glycine. The P protein binds the alpha-amino group of glycine through its pyridoxal phosphate cofactor; CO(2) is released and the remaining methylamine moiety is then transferred to the lipoamide cofactor of the H protein.</text>
</comment>